<evidence type="ECO:0000256" key="1">
    <source>
        <dbReference type="SAM" id="MobiDB-lite"/>
    </source>
</evidence>
<reference evidence="2" key="2">
    <citation type="submission" date="2025-08" db="UniProtKB">
        <authorList>
            <consortium name="Ensembl"/>
        </authorList>
    </citation>
    <scope>IDENTIFICATION</scope>
</reference>
<evidence type="ECO:0000313" key="2">
    <source>
        <dbReference type="Ensembl" id="ENSCSAVP00000015434.1"/>
    </source>
</evidence>
<accession>H2ZCW8</accession>
<dbReference type="AlphaFoldDB" id="H2ZCW8"/>
<protein>
    <submittedName>
        <fullName evidence="2">Uncharacterized protein</fullName>
    </submittedName>
</protein>
<dbReference type="HOGENOM" id="CLU_1926843_0_0_1"/>
<proteinExistence type="predicted"/>
<sequence>MTNKSQCRSVRVQTKKPTKKFRTQKRDQTVSTDRQQTRLYQYTDVIRTWRYTLAPTAIQDVASICLNSITVTRFGDRRLCIIASIIRDDNKSISKIRQKSTIGGDNNFHNTIPQKFYYIQLKLTYYPDCQP</sequence>
<dbReference type="InParanoid" id="H2ZCW8"/>
<reference evidence="2" key="3">
    <citation type="submission" date="2025-09" db="UniProtKB">
        <authorList>
            <consortium name="Ensembl"/>
        </authorList>
    </citation>
    <scope>IDENTIFICATION</scope>
</reference>
<dbReference type="Proteomes" id="UP000007875">
    <property type="component" value="Unassembled WGS sequence"/>
</dbReference>
<evidence type="ECO:0000313" key="3">
    <source>
        <dbReference type="Proteomes" id="UP000007875"/>
    </source>
</evidence>
<name>H2ZCW8_CIOSA</name>
<feature type="region of interest" description="Disordered" evidence="1">
    <location>
        <begin position="1"/>
        <end position="32"/>
    </location>
</feature>
<feature type="compositionally biased region" description="Polar residues" evidence="1">
    <location>
        <begin position="1"/>
        <end position="12"/>
    </location>
</feature>
<feature type="compositionally biased region" description="Basic residues" evidence="1">
    <location>
        <begin position="13"/>
        <end position="23"/>
    </location>
</feature>
<reference evidence="3" key="1">
    <citation type="submission" date="2003-08" db="EMBL/GenBank/DDBJ databases">
        <authorList>
            <person name="Birren B."/>
            <person name="Nusbaum C."/>
            <person name="Abebe A."/>
            <person name="Abouelleil A."/>
            <person name="Adekoya E."/>
            <person name="Ait-zahra M."/>
            <person name="Allen N."/>
            <person name="Allen T."/>
            <person name="An P."/>
            <person name="Anderson M."/>
            <person name="Anderson S."/>
            <person name="Arachchi H."/>
            <person name="Armbruster J."/>
            <person name="Bachantsang P."/>
            <person name="Baldwin J."/>
            <person name="Barry A."/>
            <person name="Bayul T."/>
            <person name="Blitshsteyn B."/>
            <person name="Bloom T."/>
            <person name="Blye J."/>
            <person name="Boguslavskiy L."/>
            <person name="Borowsky M."/>
            <person name="Boukhgalter B."/>
            <person name="Brunache A."/>
            <person name="Butler J."/>
            <person name="Calixte N."/>
            <person name="Calvo S."/>
            <person name="Camarata J."/>
            <person name="Campo K."/>
            <person name="Chang J."/>
            <person name="Cheshatsang Y."/>
            <person name="Citroen M."/>
            <person name="Collymore A."/>
            <person name="Considine T."/>
            <person name="Cook A."/>
            <person name="Cooke P."/>
            <person name="Corum B."/>
            <person name="Cuomo C."/>
            <person name="David R."/>
            <person name="Dawoe T."/>
            <person name="Degray S."/>
            <person name="Dodge S."/>
            <person name="Dooley K."/>
            <person name="Dorje P."/>
            <person name="Dorjee K."/>
            <person name="Dorris L."/>
            <person name="Duffey N."/>
            <person name="Dupes A."/>
            <person name="Elkins T."/>
            <person name="Engels R."/>
            <person name="Erickson J."/>
            <person name="Farina A."/>
            <person name="Faro S."/>
            <person name="Ferreira P."/>
            <person name="Fischer H."/>
            <person name="Fitzgerald M."/>
            <person name="Foley K."/>
            <person name="Gage D."/>
            <person name="Galagan J."/>
            <person name="Gearin G."/>
            <person name="Gnerre S."/>
            <person name="Gnirke A."/>
            <person name="Goyette A."/>
            <person name="Graham J."/>
            <person name="Grandbois E."/>
            <person name="Gyaltsen K."/>
            <person name="Hafez N."/>
            <person name="Hagopian D."/>
            <person name="Hagos B."/>
            <person name="Hall J."/>
            <person name="Hatcher B."/>
            <person name="Heller A."/>
            <person name="Higgins H."/>
            <person name="Honan T."/>
            <person name="Horn A."/>
            <person name="Houde N."/>
            <person name="Hughes L."/>
            <person name="Hulme W."/>
            <person name="Husby E."/>
            <person name="Iliev I."/>
            <person name="Jaffe D."/>
            <person name="Jones C."/>
            <person name="Kamal M."/>
            <person name="Kamat A."/>
            <person name="Kamvysselis M."/>
            <person name="Karlsson E."/>
            <person name="Kells C."/>
            <person name="Kieu A."/>
            <person name="Kisner P."/>
            <person name="Kodira C."/>
            <person name="Kulbokas E."/>
            <person name="Labutti K."/>
            <person name="Lama D."/>
            <person name="Landers T."/>
            <person name="Leger J."/>
            <person name="Levine S."/>
            <person name="Lewis D."/>
            <person name="Lewis T."/>
            <person name="Lindblad-toh K."/>
            <person name="Liu X."/>
            <person name="Lokyitsang T."/>
            <person name="Lokyitsang Y."/>
            <person name="Lucien O."/>
            <person name="Lui A."/>
            <person name="Ma L.J."/>
            <person name="Mabbitt R."/>
            <person name="Macdonald J."/>
            <person name="Maclean C."/>
            <person name="Major J."/>
            <person name="Manning J."/>
            <person name="Marabella R."/>
            <person name="Maru K."/>
            <person name="Matthews C."/>
            <person name="Mauceli E."/>
            <person name="Mccarthy M."/>
            <person name="Mcdonough S."/>
            <person name="Mcghee T."/>
            <person name="Meldrim J."/>
            <person name="Meneus L."/>
            <person name="Mesirov J."/>
            <person name="Mihalev A."/>
            <person name="Mihova T."/>
            <person name="Mikkelsen T."/>
            <person name="Mlenga V."/>
            <person name="Moru K."/>
            <person name="Mozes J."/>
            <person name="Mulrain L."/>
            <person name="Munson G."/>
            <person name="Naylor J."/>
            <person name="Newes C."/>
            <person name="Nguyen C."/>
            <person name="Nguyen N."/>
            <person name="Nguyen T."/>
            <person name="Nicol R."/>
            <person name="Nielsen C."/>
            <person name="Nizzari M."/>
            <person name="Norbu C."/>
            <person name="Norbu N."/>
            <person name="O'donnell P."/>
            <person name="Okoawo O."/>
            <person name="O'leary S."/>
            <person name="Omotosho B."/>
            <person name="O'neill K."/>
            <person name="Osman S."/>
            <person name="Parker S."/>
            <person name="Perrin D."/>
            <person name="Phunkhang P."/>
            <person name="Piqani B."/>
            <person name="Purcell S."/>
            <person name="Rachupka T."/>
            <person name="Ramasamy U."/>
            <person name="Rameau R."/>
            <person name="Ray V."/>
            <person name="Raymond C."/>
            <person name="Retta R."/>
            <person name="Richardson S."/>
            <person name="Rise C."/>
            <person name="Rodriguez J."/>
            <person name="Rogers J."/>
            <person name="Rogov P."/>
            <person name="Rutman M."/>
            <person name="Schupbach R."/>
            <person name="Seaman C."/>
            <person name="Settipalli S."/>
            <person name="Sharpe T."/>
            <person name="Sheridan J."/>
            <person name="Sherpa N."/>
            <person name="Shi J."/>
            <person name="Smirnov S."/>
            <person name="Smith C."/>
            <person name="Sougnez C."/>
            <person name="Spencer B."/>
            <person name="Stalker J."/>
            <person name="Stange-thomann N."/>
            <person name="Stavropoulos S."/>
            <person name="Stetson K."/>
            <person name="Stone C."/>
            <person name="Stone S."/>
            <person name="Stubbs M."/>
            <person name="Talamas J."/>
            <person name="Tchuinga P."/>
            <person name="Tenzing P."/>
            <person name="Tesfaye S."/>
            <person name="Theodore J."/>
            <person name="Thoulutsang Y."/>
            <person name="Topham K."/>
            <person name="Towey S."/>
            <person name="Tsamla T."/>
            <person name="Tsomo N."/>
            <person name="Vallee D."/>
            <person name="Vassiliev H."/>
            <person name="Venkataraman V."/>
            <person name="Vinson J."/>
            <person name="Vo A."/>
            <person name="Wade C."/>
            <person name="Wang S."/>
            <person name="Wangchuk T."/>
            <person name="Wangdi T."/>
            <person name="Whittaker C."/>
            <person name="Wilkinson J."/>
            <person name="Wu Y."/>
            <person name="Wyman D."/>
            <person name="Yadav S."/>
            <person name="Yang S."/>
            <person name="Yang X."/>
            <person name="Yeager S."/>
            <person name="Yee E."/>
            <person name="Young G."/>
            <person name="Zainoun J."/>
            <person name="Zembeck L."/>
            <person name="Zimmer A."/>
            <person name="Zody M."/>
            <person name="Lander E."/>
        </authorList>
    </citation>
    <scope>NUCLEOTIDE SEQUENCE [LARGE SCALE GENOMIC DNA]</scope>
</reference>
<keyword evidence="3" id="KW-1185">Reference proteome</keyword>
<dbReference type="Ensembl" id="ENSCSAVT00000015612.1">
    <property type="protein sequence ID" value="ENSCSAVP00000015434.1"/>
    <property type="gene ID" value="ENSCSAVG00000009056.1"/>
</dbReference>
<organism evidence="2 3">
    <name type="scientific">Ciona savignyi</name>
    <name type="common">Pacific transparent sea squirt</name>
    <dbReference type="NCBI Taxonomy" id="51511"/>
    <lineage>
        <taxon>Eukaryota</taxon>
        <taxon>Metazoa</taxon>
        <taxon>Chordata</taxon>
        <taxon>Tunicata</taxon>
        <taxon>Ascidiacea</taxon>
        <taxon>Phlebobranchia</taxon>
        <taxon>Cionidae</taxon>
        <taxon>Ciona</taxon>
    </lineage>
</organism>